<organism evidence="1 2">
    <name type="scientific">Cotesia glomerata</name>
    <name type="common">Lepidopteran parasitic wasp</name>
    <name type="synonym">Apanteles glomeratus</name>
    <dbReference type="NCBI Taxonomy" id="32391"/>
    <lineage>
        <taxon>Eukaryota</taxon>
        <taxon>Metazoa</taxon>
        <taxon>Ecdysozoa</taxon>
        <taxon>Arthropoda</taxon>
        <taxon>Hexapoda</taxon>
        <taxon>Insecta</taxon>
        <taxon>Pterygota</taxon>
        <taxon>Neoptera</taxon>
        <taxon>Endopterygota</taxon>
        <taxon>Hymenoptera</taxon>
        <taxon>Apocrita</taxon>
        <taxon>Ichneumonoidea</taxon>
        <taxon>Braconidae</taxon>
        <taxon>Microgastrinae</taxon>
        <taxon>Cotesia</taxon>
    </lineage>
</organism>
<gene>
    <name evidence="1" type="ORF">KQX54_019688</name>
</gene>
<dbReference type="EMBL" id="JAHXZJ010000374">
    <property type="protein sequence ID" value="KAH0561816.1"/>
    <property type="molecule type" value="Genomic_DNA"/>
</dbReference>
<accession>A0AAV7IJT9</accession>
<evidence type="ECO:0000313" key="1">
    <source>
        <dbReference type="EMBL" id="KAH0561816.1"/>
    </source>
</evidence>
<comment type="caution">
    <text evidence="1">The sequence shown here is derived from an EMBL/GenBank/DDBJ whole genome shotgun (WGS) entry which is preliminary data.</text>
</comment>
<keyword evidence="2" id="KW-1185">Reference proteome</keyword>
<protein>
    <submittedName>
        <fullName evidence="1">Uncharacterized protein</fullName>
    </submittedName>
</protein>
<proteinExistence type="predicted"/>
<dbReference type="Proteomes" id="UP000826195">
    <property type="component" value="Unassembled WGS sequence"/>
</dbReference>
<evidence type="ECO:0000313" key="2">
    <source>
        <dbReference type="Proteomes" id="UP000826195"/>
    </source>
</evidence>
<dbReference type="AlphaFoldDB" id="A0AAV7IJT9"/>
<reference evidence="1 2" key="1">
    <citation type="journal article" date="2021" name="J. Hered.">
        <title>A chromosome-level genome assembly of the parasitoid wasp, Cotesia glomerata (Hymenoptera: Braconidae).</title>
        <authorList>
            <person name="Pinto B.J."/>
            <person name="Weis J.J."/>
            <person name="Gamble T."/>
            <person name="Ode P.J."/>
            <person name="Paul R."/>
            <person name="Zaspel J.M."/>
        </authorList>
    </citation>
    <scope>NUCLEOTIDE SEQUENCE [LARGE SCALE GENOMIC DNA]</scope>
    <source>
        <strain evidence="1">CgM1</strain>
    </source>
</reference>
<name>A0AAV7IJT9_COTGL</name>
<sequence>MSVVVVGGAGGRKDSTVILVGKTSKIASSLRGDSSRNKILNESEGKRSINTQRHPFRSGQNVPLMTWIAEREREMNPIPNLRAFGASKGNNYNHGGAIHQRSGKSHFYPRGIVVAIALLSIIPPAGMNPGGCFKIKRNTEPENR</sequence>